<gene>
    <name evidence="1" type="primary">A04g503860.1_BraROA</name>
    <name evidence="1" type="ORF">IGI04_015215</name>
</gene>
<protein>
    <submittedName>
        <fullName evidence="1">Uncharacterized protein</fullName>
    </submittedName>
</protein>
<evidence type="ECO:0000313" key="2">
    <source>
        <dbReference type="Proteomes" id="UP000823674"/>
    </source>
</evidence>
<organism evidence="1 2">
    <name type="scientific">Brassica rapa subsp. trilocularis</name>
    <dbReference type="NCBI Taxonomy" id="1813537"/>
    <lineage>
        <taxon>Eukaryota</taxon>
        <taxon>Viridiplantae</taxon>
        <taxon>Streptophyta</taxon>
        <taxon>Embryophyta</taxon>
        <taxon>Tracheophyta</taxon>
        <taxon>Spermatophyta</taxon>
        <taxon>Magnoliopsida</taxon>
        <taxon>eudicotyledons</taxon>
        <taxon>Gunneridae</taxon>
        <taxon>Pentapetalae</taxon>
        <taxon>rosids</taxon>
        <taxon>malvids</taxon>
        <taxon>Brassicales</taxon>
        <taxon>Brassicaceae</taxon>
        <taxon>Brassiceae</taxon>
        <taxon>Brassica</taxon>
    </lineage>
</organism>
<sequence length="122" mass="14536">YLNAFKYVKFSDLNQTLEDFSEYSCKTSQKTLVIHFMLKDVPRSLHEVFQSFMLKISQKTLGRLSKILGRLLANFLRSLLMYFMLEDFPRSLREVFQSLFAKVVQRNDVKWRPSLSMLRNDI</sequence>
<keyword evidence="2" id="KW-1185">Reference proteome</keyword>
<dbReference type="Proteomes" id="UP000823674">
    <property type="component" value="Chromosome A04"/>
</dbReference>
<proteinExistence type="predicted"/>
<comment type="caution">
    <text evidence="1">The sequence shown here is derived from an EMBL/GenBank/DDBJ whole genome shotgun (WGS) entry which is preliminary data.</text>
</comment>
<evidence type="ECO:0000313" key="1">
    <source>
        <dbReference type="EMBL" id="KAG5400608.1"/>
    </source>
</evidence>
<accession>A0ABQ7MPD8</accession>
<feature type="non-terminal residue" evidence="1">
    <location>
        <position position="1"/>
    </location>
</feature>
<name>A0ABQ7MPD8_BRACM</name>
<reference evidence="1 2" key="1">
    <citation type="submission" date="2021-03" db="EMBL/GenBank/DDBJ databases">
        <authorList>
            <person name="King G.J."/>
            <person name="Bancroft I."/>
            <person name="Baten A."/>
            <person name="Bloomfield J."/>
            <person name="Borpatragohain P."/>
            <person name="He Z."/>
            <person name="Irish N."/>
            <person name="Irwin J."/>
            <person name="Liu K."/>
            <person name="Mauleon R.P."/>
            <person name="Moore J."/>
            <person name="Morris R."/>
            <person name="Ostergaard L."/>
            <person name="Wang B."/>
            <person name="Wells R."/>
        </authorList>
    </citation>
    <scope>NUCLEOTIDE SEQUENCE [LARGE SCALE GENOMIC DNA]</scope>
    <source>
        <strain evidence="1">R-o-18</strain>
        <tissue evidence="1">Leaf</tissue>
    </source>
</reference>
<dbReference type="EMBL" id="JADBGQ010000004">
    <property type="protein sequence ID" value="KAG5400608.1"/>
    <property type="molecule type" value="Genomic_DNA"/>
</dbReference>